<feature type="region of interest" description="Disordered" evidence="1">
    <location>
        <begin position="1"/>
        <end position="38"/>
    </location>
</feature>
<evidence type="ECO:0000256" key="1">
    <source>
        <dbReference type="SAM" id="MobiDB-lite"/>
    </source>
</evidence>
<evidence type="ECO:0000313" key="2">
    <source>
        <dbReference type="EMBL" id="ASV75508.1"/>
    </source>
</evidence>
<evidence type="ECO:0000313" key="3">
    <source>
        <dbReference type="Proteomes" id="UP000215086"/>
    </source>
</evidence>
<sequence length="38" mass="4249">MQDAHLHGDRVPQLGDVVPELQRSVLPSSSPQKRRTNV</sequence>
<dbReference type="EMBL" id="CP018477">
    <property type="protein sequence ID" value="ASV75508.1"/>
    <property type="molecule type" value="Genomic_DNA"/>
</dbReference>
<dbReference type="Proteomes" id="UP000215086">
    <property type="component" value="Chromosome"/>
</dbReference>
<keyword evidence="3" id="KW-1185">Reference proteome</keyword>
<reference evidence="2 3" key="1">
    <citation type="journal article" name="Front. Microbiol.">
        <title>Sugar Metabolism of the First Thermophilic Planctomycete Thermogutta terrifontis: Comparative Genomic and Transcriptomic Approaches.</title>
        <authorList>
            <person name="Elcheninov A.G."/>
            <person name="Menzel P."/>
            <person name="Gudbergsdottir S.R."/>
            <person name="Slesarev A.I."/>
            <person name="Kadnikov V.V."/>
            <person name="Krogh A."/>
            <person name="Bonch-Osmolovskaya E.A."/>
            <person name="Peng X."/>
            <person name="Kublanov I.V."/>
        </authorList>
    </citation>
    <scope>NUCLEOTIDE SEQUENCE [LARGE SCALE GENOMIC DNA]</scope>
    <source>
        <strain evidence="2 3">R1</strain>
    </source>
</reference>
<feature type="compositionally biased region" description="Basic and acidic residues" evidence="1">
    <location>
        <begin position="1"/>
        <end position="10"/>
    </location>
</feature>
<dbReference type="AlphaFoldDB" id="A0A286RHR9"/>
<gene>
    <name evidence="2" type="ORF">THTE_2906</name>
</gene>
<proteinExistence type="predicted"/>
<dbReference type="KEGG" id="ttf:THTE_2906"/>
<organism evidence="2 3">
    <name type="scientific">Thermogutta terrifontis</name>
    <dbReference type="NCBI Taxonomy" id="1331910"/>
    <lineage>
        <taxon>Bacteria</taxon>
        <taxon>Pseudomonadati</taxon>
        <taxon>Planctomycetota</taxon>
        <taxon>Planctomycetia</taxon>
        <taxon>Pirellulales</taxon>
        <taxon>Thermoguttaceae</taxon>
        <taxon>Thermogutta</taxon>
    </lineage>
</organism>
<name>A0A286RHR9_9BACT</name>
<protein>
    <submittedName>
        <fullName evidence="2">Uncharacterized protein</fullName>
    </submittedName>
</protein>
<accession>A0A286RHR9</accession>